<reference evidence="1 2" key="1">
    <citation type="submission" date="2014-02" db="EMBL/GenBank/DDBJ databases">
        <title>The genome sequence of Colletotrichum salicis CBS 607.94.</title>
        <authorList>
            <person name="Baroncelli R."/>
            <person name="Thon M.R."/>
        </authorList>
    </citation>
    <scope>NUCLEOTIDE SEQUENCE [LARGE SCALE GENOMIC DNA]</scope>
    <source>
        <strain evidence="1 2">CBS 607.94</strain>
    </source>
</reference>
<dbReference type="OrthoDB" id="10526732at2759"/>
<evidence type="ECO:0000313" key="1">
    <source>
        <dbReference type="EMBL" id="KXH55428.1"/>
    </source>
</evidence>
<protein>
    <submittedName>
        <fullName evidence="1">Uncharacterized protein</fullName>
    </submittedName>
</protein>
<proteinExistence type="predicted"/>
<name>A0A135U4W2_9PEZI</name>
<gene>
    <name evidence="1" type="ORF">CSAL01_05065</name>
</gene>
<dbReference type="EMBL" id="JFFI01001726">
    <property type="protein sequence ID" value="KXH55428.1"/>
    <property type="molecule type" value="Genomic_DNA"/>
</dbReference>
<dbReference type="Proteomes" id="UP000070121">
    <property type="component" value="Unassembled WGS sequence"/>
</dbReference>
<comment type="caution">
    <text evidence="1">The sequence shown here is derived from an EMBL/GenBank/DDBJ whole genome shotgun (WGS) entry which is preliminary data.</text>
</comment>
<dbReference type="AlphaFoldDB" id="A0A135U4W2"/>
<accession>A0A135U4W2</accession>
<sequence length="90" mass="10090">MEIGLVTTPRLEANLMFLAISPTLDPRNLDREPSVHFLSLFWDLLKMANTMGTVSAFWHLALAPLVPKVLPHSRRADFLESRRLAHAAVG</sequence>
<organism evidence="1 2">
    <name type="scientific">Colletotrichum salicis</name>
    <dbReference type="NCBI Taxonomy" id="1209931"/>
    <lineage>
        <taxon>Eukaryota</taxon>
        <taxon>Fungi</taxon>
        <taxon>Dikarya</taxon>
        <taxon>Ascomycota</taxon>
        <taxon>Pezizomycotina</taxon>
        <taxon>Sordariomycetes</taxon>
        <taxon>Hypocreomycetidae</taxon>
        <taxon>Glomerellales</taxon>
        <taxon>Glomerellaceae</taxon>
        <taxon>Colletotrichum</taxon>
        <taxon>Colletotrichum acutatum species complex</taxon>
    </lineage>
</organism>
<evidence type="ECO:0000313" key="2">
    <source>
        <dbReference type="Proteomes" id="UP000070121"/>
    </source>
</evidence>
<keyword evidence="2" id="KW-1185">Reference proteome</keyword>